<dbReference type="Gene3D" id="3.30.2020.40">
    <property type="entry name" value="Uncharacterised protein PF10387, DUF2442"/>
    <property type="match status" value="1"/>
</dbReference>
<organism evidence="1 2">
    <name type="scientific">Paraburkholderia eburnea</name>
    <dbReference type="NCBI Taxonomy" id="1189126"/>
    <lineage>
        <taxon>Bacteria</taxon>
        <taxon>Pseudomonadati</taxon>
        <taxon>Pseudomonadota</taxon>
        <taxon>Betaproteobacteria</taxon>
        <taxon>Burkholderiales</taxon>
        <taxon>Burkholderiaceae</taxon>
        <taxon>Paraburkholderia</taxon>
    </lineage>
</organism>
<evidence type="ECO:0000313" key="2">
    <source>
        <dbReference type="Proteomes" id="UP000237381"/>
    </source>
</evidence>
<dbReference type="RefSeq" id="WP_244193072.1">
    <property type="nucleotide sequence ID" value="NZ_PQGA01000001.1"/>
</dbReference>
<accession>A0A2S4MMY7</accession>
<proteinExistence type="predicted"/>
<evidence type="ECO:0008006" key="3">
    <source>
        <dbReference type="Google" id="ProtNLM"/>
    </source>
</evidence>
<dbReference type="AlphaFoldDB" id="A0A2S4MMY7"/>
<dbReference type="Proteomes" id="UP000237381">
    <property type="component" value="Unassembled WGS sequence"/>
</dbReference>
<name>A0A2S4MMY7_9BURK</name>
<reference evidence="1 2" key="1">
    <citation type="submission" date="2018-01" db="EMBL/GenBank/DDBJ databases">
        <title>Genomic Encyclopedia of Type Strains, Phase III (KMG-III): the genomes of soil and plant-associated and newly described type strains.</title>
        <authorList>
            <person name="Whitman W."/>
        </authorList>
    </citation>
    <scope>NUCLEOTIDE SEQUENCE [LARGE SCALE GENOMIC DNA]</scope>
    <source>
        <strain evidence="1 2">JCM 18070</strain>
    </source>
</reference>
<dbReference type="EMBL" id="PQGA01000001">
    <property type="protein sequence ID" value="POR56005.1"/>
    <property type="molecule type" value="Genomic_DNA"/>
</dbReference>
<evidence type="ECO:0000313" key="1">
    <source>
        <dbReference type="EMBL" id="POR56005.1"/>
    </source>
</evidence>
<protein>
    <recommendedName>
        <fullName evidence="3">DUF2442 domain-containing protein</fullName>
    </recommendedName>
</protein>
<gene>
    <name evidence="1" type="ORF">B0G62_101401</name>
</gene>
<keyword evidence="2" id="KW-1185">Reference proteome</keyword>
<sequence>MAMFSREELAAATKAGEKIPVAVAARYNRTDRKLEISFAHGVDIAVPIALIQEFHLMPKWPTPWQLAKTEIWGAGWSIYFPRLDEAVWAPGLLNGLYGSKIWMEELTCATASLRSRARAKIRRTNSRRARRACRKPGKPLEKGEVMMPLAATGA</sequence>
<comment type="caution">
    <text evidence="1">The sequence shown here is derived from an EMBL/GenBank/DDBJ whole genome shotgun (WGS) entry which is preliminary data.</text>
</comment>